<dbReference type="HOGENOM" id="CLU_028200_0_2_1"/>
<dbReference type="PANTHER" id="PTHR33048">
    <property type="entry name" value="PTH11-LIKE INTEGRAL MEMBRANE PROTEIN (AFU_ORTHOLOGUE AFUA_5G11245)"/>
    <property type="match status" value="1"/>
</dbReference>
<feature type="transmembrane region" description="Helical" evidence="6">
    <location>
        <begin position="6"/>
        <end position="30"/>
    </location>
</feature>
<protein>
    <recommendedName>
        <fullName evidence="7">Rhodopsin domain-containing protein</fullName>
    </recommendedName>
</protein>
<feature type="transmembrane region" description="Helical" evidence="6">
    <location>
        <begin position="160"/>
        <end position="183"/>
    </location>
</feature>
<keyword evidence="4 6" id="KW-0472">Membrane</keyword>
<feature type="transmembrane region" description="Helical" evidence="6">
    <location>
        <begin position="42"/>
        <end position="62"/>
    </location>
</feature>
<accession>N1PSU6</accession>
<dbReference type="InterPro" id="IPR052337">
    <property type="entry name" value="SAT4-like"/>
</dbReference>
<evidence type="ECO:0000256" key="2">
    <source>
        <dbReference type="ARBA" id="ARBA00022692"/>
    </source>
</evidence>
<dbReference type="Proteomes" id="UP000016933">
    <property type="component" value="Unassembled WGS sequence"/>
</dbReference>
<dbReference type="Pfam" id="PF20684">
    <property type="entry name" value="Fung_rhodopsin"/>
    <property type="match status" value="1"/>
</dbReference>
<feature type="transmembrane region" description="Helical" evidence="6">
    <location>
        <begin position="82"/>
        <end position="107"/>
    </location>
</feature>
<dbReference type="STRING" id="675120.N1PSU6"/>
<evidence type="ECO:0000256" key="4">
    <source>
        <dbReference type="ARBA" id="ARBA00023136"/>
    </source>
</evidence>
<keyword evidence="3 6" id="KW-1133">Transmembrane helix</keyword>
<dbReference type="AlphaFoldDB" id="N1PSU6"/>
<evidence type="ECO:0000256" key="1">
    <source>
        <dbReference type="ARBA" id="ARBA00004141"/>
    </source>
</evidence>
<feature type="domain" description="Rhodopsin" evidence="7">
    <location>
        <begin position="27"/>
        <end position="257"/>
    </location>
</feature>
<proteinExistence type="inferred from homology"/>
<comment type="similarity">
    <text evidence="5">Belongs to the SAT4 family.</text>
</comment>
<name>N1PSU6_DOTSN</name>
<dbReference type="eggNOG" id="ENOG502SPBT">
    <property type="taxonomic scope" value="Eukaryota"/>
</dbReference>
<evidence type="ECO:0000256" key="5">
    <source>
        <dbReference type="ARBA" id="ARBA00038359"/>
    </source>
</evidence>
<evidence type="ECO:0000259" key="7">
    <source>
        <dbReference type="Pfam" id="PF20684"/>
    </source>
</evidence>
<keyword evidence="2 6" id="KW-0812">Transmembrane</keyword>
<dbReference type="OrthoDB" id="5413793at2759"/>
<reference evidence="8 9" key="2">
    <citation type="journal article" date="2012" name="PLoS Pathog.">
        <title>Diverse lifestyles and strategies of plant pathogenesis encoded in the genomes of eighteen Dothideomycetes fungi.</title>
        <authorList>
            <person name="Ohm R.A."/>
            <person name="Feau N."/>
            <person name="Henrissat B."/>
            <person name="Schoch C.L."/>
            <person name="Horwitz B.A."/>
            <person name="Barry K.W."/>
            <person name="Condon B.J."/>
            <person name="Copeland A.C."/>
            <person name="Dhillon B."/>
            <person name="Glaser F."/>
            <person name="Hesse C.N."/>
            <person name="Kosti I."/>
            <person name="LaButti K."/>
            <person name="Lindquist E.A."/>
            <person name="Lucas S."/>
            <person name="Salamov A.A."/>
            <person name="Bradshaw R.E."/>
            <person name="Ciuffetti L."/>
            <person name="Hamelin R.C."/>
            <person name="Kema G.H.J."/>
            <person name="Lawrence C."/>
            <person name="Scott J.A."/>
            <person name="Spatafora J.W."/>
            <person name="Turgeon B.G."/>
            <person name="de Wit P.J.G.M."/>
            <person name="Zhong S."/>
            <person name="Goodwin S.B."/>
            <person name="Grigoriev I.V."/>
        </authorList>
    </citation>
    <scope>NUCLEOTIDE SEQUENCE [LARGE SCALE GENOMIC DNA]</scope>
    <source>
        <strain evidence="9">NZE10 / CBS 128990</strain>
    </source>
</reference>
<evidence type="ECO:0000256" key="3">
    <source>
        <dbReference type="ARBA" id="ARBA00022989"/>
    </source>
</evidence>
<dbReference type="InterPro" id="IPR049326">
    <property type="entry name" value="Rhodopsin_dom_fungi"/>
</dbReference>
<dbReference type="EMBL" id="KB446538">
    <property type="protein sequence ID" value="EME45489.1"/>
    <property type="molecule type" value="Genomic_DNA"/>
</dbReference>
<dbReference type="PANTHER" id="PTHR33048:SF47">
    <property type="entry name" value="INTEGRAL MEMBRANE PROTEIN-RELATED"/>
    <property type="match status" value="1"/>
</dbReference>
<dbReference type="GO" id="GO:0016020">
    <property type="term" value="C:membrane"/>
    <property type="evidence" value="ECO:0007669"/>
    <property type="project" value="UniProtKB-SubCell"/>
</dbReference>
<evidence type="ECO:0000313" key="8">
    <source>
        <dbReference type="EMBL" id="EME45489.1"/>
    </source>
</evidence>
<feature type="non-terminal residue" evidence="8">
    <location>
        <position position="1"/>
    </location>
</feature>
<evidence type="ECO:0000313" key="9">
    <source>
        <dbReference type="Proteomes" id="UP000016933"/>
    </source>
</evidence>
<feature type="transmembrane region" description="Helical" evidence="6">
    <location>
        <begin position="119"/>
        <end position="140"/>
    </location>
</feature>
<keyword evidence="9" id="KW-1185">Reference proteome</keyword>
<feature type="transmembrane region" description="Helical" evidence="6">
    <location>
        <begin position="195"/>
        <end position="216"/>
    </location>
</feature>
<gene>
    <name evidence="8" type="ORF">DOTSEDRAFT_110929</name>
</gene>
<feature type="non-terminal residue" evidence="8">
    <location>
        <position position="257"/>
    </location>
</feature>
<dbReference type="OMA" id="CINAKSF"/>
<reference evidence="9" key="1">
    <citation type="journal article" date="2012" name="PLoS Genet.">
        <title>The genomes of the fungal plant pathogens Cladosporium fulvum and Dothistroma septosporum reveal adaptation to different hosts and lifestyles but also signatures of common ancestry.</title>
        <authorList>
            <person name="de Wit P.J.G.M."/>
            <person name="van der Burgt A."/>
            <person name="Oekmen B."/>
            <person name="Stergiopoulos I."/>
            <person name="Abd-Elsalam K.A."/>
            <person name="Aerts A.L."/>
            <person name="Bahkali A.H."/>
            <person name="Beenen H.G."/>
            <person name="Chettri P."/>
            <person name="Cox M.P."/>
            <person name="Datema E."/>
            <person name="de Vries R.P."/>
            <person name="Dhillon B."/>
            <person name="Ganley A.R."/>
            <person name="Griffiths S.A."/>
            <person name="Guo Y."/>
            <person name="Hamelin R.C."/>
            <person name="Henrissat B."/>
            <person name="Kabir M.S."/>
            <person name="Jashni M.K."/>
            <person name="Kema G."/>
            <person name="Klaubauf S."/>
            <person name="Lapidus A."/>
            <person name="Levasseur A."/>
            <person name="Lindquist E."/>
            <person name="Mehrabi R."/>
            <person name="Ohm R.A."/>
            <person name="Owen T.J."/>
            <person name="Salamov A."/>
            <person name="Schwelm A."/>
            <person name="Schijlen E."/>
            <person name="Sun H."/>
            <person name="van den Burg H.A."/>
            <person name="van Ham R.C.H.J."/>
            <person name="Zhang S."/>
            <person name="Goodwin S.B."/>
            <person name="Grigoriev I.V."/>
            <person name="Collemare J."/>
            <person name="Bradshaw R.E."/>
        </authorList>
    </citation>
    <scope>NUCLEOTIDE SEQUENCE [LARGE SCALE GENOMIC DNA]</scope>
    <source>
        <strain evidence="9">NZE10 / CBS 128990</strain>
    </source>
</reference>
<organism evidence="8 9">
    <name type="scientific">Dothistroma septosporum (strain NZE10 / CBS 128990)</name>
    <name type="common">Red band needle blight fungus</name>
    <name type="synonym">Mycosphaerella pini</name>
    <dbReference type="NCBI Taxonomy" id="675120"/>
    <lineage>
        <taxon>Eukaryota</taxon>
        <taxon>Fungi</taxon>
        <taxon>Dikarya</taxon>
        <taxon>Ascomycota</taxon>
        <taxon>Pezizomycotina</taxon>
        <taxon>Dothideomycetes</taxon>
        <taxon>Dothideomycetidae</taxon>
        <taxon>Mycosphaerellales</taxon>
        <taxon>Mycosphaerellaceae</taxon>
        <taxon>Dothistroma</taxon>
    </lineage>
</organism>
<comment type="subcellular location">
    <subcellularLocation>
        <location evidence="1">Membrane</location>
        <topology evidence="1">Multi-pass membrane protein</topology>
    </subcellularLocation>
</comment>
<sequence>DVPNQTTSFIIVSTIFLLITTAFFATRLLWRFKHKQRGWDDLMAALAYITLVIMTAFGYTSAQYGFGKHRLNILPTFTTAMFWFYMYQTCYKIIGGLTKLCLCMLYLRLFDAKRIFCKIVILNAGIIVAGTVAFTFGTIFQCTPIKRNWDRRVDGDCINFAAFWYSHAVFNTVMDIVVFALPIPQISTLKMKQRTRAGLVAVFALGVFTIAASIARMVLLKGSANSTDPTWGSTPALMWTEIEANTAVICCCLPALR</sequence>
<evidence type="ECO:0000256" key="6">
    <source>
        <dbReference type="SAM" id="Phobius"/>
    </source>
</evidence>